<keyword evidence="1" id="KW-1185">Reference proteome</keyword>
<proteinExistence type="predicted"/>
<dbReference type="WBParaSite" id="Hba_10624">
    <property type="protein sequence ID" value="Hba_10624"/>
    <property type="gene ID" value="Hba_10624"/>
</dbReference>
<organism evidence="1 2">
    <name type="scientific">Heterorhabditis bacteriophora</name>
    <name type="common">Entomopathogenic nematode worm</name>
    <dbReference type="NCBI Taxonomy" id="37862"/>
    <lineage>
        <taxon>Eukaryota</taxon>
        <taxon>Metazoa</taxon>
        <taxon>Ecdysozoa</taxon>
        <taxon>Nematoda</taxon>
        <taxon>Chromadorea</taxon>
        <taxon>Rhabditida</taxon>
        <taxon>Rhabditina</taxon>
        <taxon>Rhabditomorpha</taxon>
        <taxon>Strongyloidea</taxon>
        <taxon>Heterorhabditidae</taxon>
        <taxon>Heterorhabditis</taxon>
    </lineage>
</organism>
<evidence type="ECO:0000313" key="1">
    <source>
        <dbReference type="Proteomes" id="UP000095283"/>
    </source>
</evidence>
<sequence length="120" mass="13942">MSRLPQCEMNSLRPPLLCVLGTVFFHLCRALHPIYSQLEEKAMPRNDRSSPLHVHVGFYVESLGNFRSTEMVHLIIPIIACTKYICSHHFILDIQLNISTDATKNFPQMVTVYKIYPKYY</sequence>
<dbReference type="AlphaFoldDB" id="A0A1I7WZK2"/>
<dbReference type="Proteomes" id="UP000095283">
    <property type="component" value="Unplaced"/>
</dbReference>
<reference evidence="2" key="1">
    <citation type="submission" date="2016-11" db="UniProtKB">
        <authorList>
            <consortium name="WormBaseParasite"/>
        </authorList>
    </citation>
    <scope>IDENTIFICATION</scope>
</reference>
<evidence type="ECO:0000313" key="2">
    <source>
        <dbReference type="WBParaSite" id="Hba_10624"/>
    </source>
</evidence>
<protein>
    <submittedName>
        <fullName evidence="2">Secreted protein</fullName>
    </submittedName>
</protein>
<name>A0A1I7WZK2_HETBA</name>
<accession>A0A1I7WZK2</accession>